<dbReference type="GO" id="GO:0000214">
    <property type="term" value="C:tRNA-intron endonuclease complex"/>
    <property type="evidence" value="ECO:0007669"/>
    <property type="project" value="UniProtKB-UniRule"/>
</dbReference>
<evidence type="ECO:0000259" key="8">
    <source>
        <dbReference type="Pfam" id="PF01974"/>
    </source>
</evidence>
<dbReference type="CDD" id="cd22363">
    <property type="entry name" value="tRNA-intron_lyase_C"/>
    <property type="match status" value="1"/>
</dbReference>
<dbReference type="Proteomes" id="UP000324767">
    <property type="component" value="Unassembled WGS sequence"/>
</dbReference>
<name>A0A5M8PEC4_9LECA</name>
<evidence type="ECO:0000256" key="2">
    <source>
        <dbReference type="ARBA" id="ARBA00022694"/>
    </source>
</evidence>
<evidence type="ECO:0000256" key="4">
    <source>
        <dbReference type="ARBA" id="ARBA00059865"/>
    </source>
</evidence>
<dbReference type="AlphaFoldDB" id="A0A5M8PEC4"/>
<evidence type="ECO:0000256" key="6">
    <source>
        <dbReference type="PIRSR" id="PIRSR017250-50"/>
    </source>
</evidence>
<evidence type="ECO:0000256" key="5">
    <source>
        <dbReference type="PIRNR" id="PIRNR017250"/>
    </source>
</evidence>
<dbReference type="Gene3D" id="3.40.1350.10">
    <property type="match status" value="1"/>
</dbReference>
<dbReference type="GO" id="GO:0000379">
    <property type="term" value="P:tRNA-type intron splice site recognition and cleavage"/>
    <property type="evidence" value="ECO:0007669"/>
    <property type="project" value="UniProtKB-UniRule"/>
</dbReference>
<dbReference type="PANTHER" id="PTHR13070:SF0">
    <property type="entry name" value="TRNA-SPLICING ENDONUCLEASE SUBUNIT SEN34"/>
    <property type="match status" value="1"/>
</dbReference>
<dbReference type="EC" id="4.6.1.16" evidence="5"/>
<gene>
    <name evidence="10" type="ORF">FRX48_08537</name>
</gene>
<dbReference type="FunFam" id="3.40.1350.10:FF:000008">
    <property type="entry name" value="tRNA-splicing endonuclease subunit Sen34"/>
    <property type="match status" value="1"/>
</dbReference>
<evidence type="ECO:0000313" key="11">
    <source>
        <dbReference type="Proteomes" id="UP000324767"/>
    </source>
</evidence>
<organism evidence="10 11">
    <name type="scientific">Lasallia pustulata</name>
    <dbReference type="NCBI Taxonomy" id="136370"/>
    <lineage>
        <taxon>Eukaryota</taxon>
        <taxon>Fungi</taxon>
        <taxon>Dikarya</taxon>
        <taxon>Ascomycota</taxon>
        <taxon>Pezizomycotina</taxon>
        <taxon>Lecanoromycetes</taxon>
        <taxon>OSLEUM clade</taxon>
        <taxon>Umbilicariomycetidae</taxon>
        <taxon>Umbilicariales</taxon>
        <taxon>Umbilicariaceae</taxon>
        <taxon>Lasallia</taxon>
    </lineage>
</organism>
<feature type="active site" evidence="6">
    <location>
        <position position="259"/>
    </location>
</feature>
<dbReference type="OrthoDB" id="48041at2759"/>
<evidence type="ECO:0000256" key="1">
    <source>
        <dbReference type="ARBA" id="ARBA00008078"/>
    </source>
</evidence>
<dbReference type="InterPro" id="IPR006677">
    <property type="entry name" value="tRNA_intron_Endonuc_cat-like"/>
</dbReference>
<comment type="caution">
    <text evidence="10">The sequence shown here is derived from an EMBL/GenBank/DDBJ whole genome shotgun (WGS) entry which is preliminary data.</text>
</comment>
<sequence>MASSLSPEPPTLPFPIFRHSQTLERYLLYDIDTITWLRATHHILGVLIGTLPQFPQQNVFLGLPLELMPEEARLLVEKGIAYTVDDLAWHNKQLGQLIDAQKLAFLQELEREGGEAAKAAERKKTGRSEEALKNNRRDCGGNASTIHALNIGSETAAEEVDNEGGESLFASPSAPQSSTPIPPSSSEGLNDVPPWAITPTKSYPPLALPTPSPSSPLPTVNPATYALFSHLHGLGYFMSPGLRFGCQLLVYPGDPLRFHSHFLAVGAAWDEEINLLDLVGGGRLGTGVKKGWLIGGVKGDEYGDGDESVESSAGKDANGDSRLGAGIGHDGRGRESNIDGARYHMEMELKDLYSRAQVLL</sequence>
<evidence type="ECO:0000313" key="10">
    <source>
        <dbReference type="EMBL" id="KAA6407699.1"/>
    </source>
</evidence>
<feature type="domain" description="TSEN34 N-terminal" evidence="9">
    <location>
        <begin position="24"/>
        <end position="86"/>
    </location>
</feature>
<feature type="region of interest" description="Disordered" evidence="7">
    <location>
        <begin position="303"/>
        <end position="335"/>
    </location>
</feature>
<feature type="active site" evidence="6">
    <location>
        <position position="290"/>
    </location>
</feature>
<dbReference type="GO" id="GO:0000213">
    <property type="term" value="F:tRNA-intron lyase activity"/>
    <property type="evidence" value="ECO:0007669"/>
    <property type="project" value="UniProtKB-UniRule"/>
</dbReference>
<dbReference type="SUPFAM" id="SSF53032">
    <property type="entry name" value="tRNA-intron endonuclease catalytic domain-like"/>
    <property type="match status" value="1"/>
</dbReference>
<dbReference type="PANTHER" id="PTHR13070">
    <property type="entry name" value="TRNA-SPLICING ENDONUCLEASE SUBUNIT SEN34-RELATED"/>
    <property type="match status" value="1"/>
</dbReference>
<dbReference type="GO" id="GO:0003676">
    <property type="term" value="F:nucleic acid binding"/>
    <property type="evidence" value="ECO:0007669"/>
    <property type="project" value="InterPro"/>
</dbReference>
<evidence type="ECO:0000259" key="9">
    <source>
        <dbReference type="Pfam" id="PF26577"/>
    </source>
</evidence>
<feature type="active site" evidence="6">
    <location>
        <position position="251"/>
    </location>
</feature>
<dbReference type="InterPro" id="IPR011856">
    <property type="entry name" value="tRNA_endonuc-like_dom_sf"/>
</dbReference>
<dbReference type="PIRSF" id="PIRSF017250">
    <property type="entry name" value="tRNA_splic_SEN34"/>
    <property type="match status" value="1"/>
</dbReference>
<dbReference type="Pfam" id="PF01974">
    <property type="entry name" value="tRNA_int_endo"/>
    <property type="match status" value="1"/>
</dbReference>
<dbReference type="Pfam" id="PF26577">
    <property type="entry name" value="TSEN34_N"/>
    <property type="match status" value="1"/>
</dbReference>
<comment type="function">
    <text evidence="4">Constitutes one of the two catalytic subunit of the tRNA-splicing endonuclease complex, a complex responsible for identification and cleavage of the splice sites in pre-tRNA. It cleaves pre-tRNA at the 5'- and 3'-splice sites to release the intron. The products are an intron and two tRNA half-molecules bearing 2',3'-cyclic phosphate and 5'-OH termini. There are no conserved sequences at the splice sites, but the intron is invariably located at the same site in the gene, placing the splice sites an invariant distance from the constant structural features of the tRNA body. It probably carries the active site for 3'-splice site cleavage.</text>
</comment>
<feature type="domain" description="tRNA intron endonuclease catalytic" evidence="8">
    <location>
        <begin position="225"/>
        <end position="301"/>
    </location>
</feature>
<evidence type="ECO:0000256" key="3">
    <source>
        <dbReference type="ARBA" id="ARBA00023239"/>
    </source>
</evidence>
<dbReference type="InterPro" id="IPR036167">
    <property type="entry name" value="tRNA_intron_Endo_cat-like_sf"/>
</dbReference>
<proteinExistence type="inferred from homology"/>
<reference evidence="10 11" key="1">
    <citation type="submission" date="2019-09" db="EMBL/GenBank/DDBJ databases">
        <title>The hologenome of the rock-dwelling lichen Lasallia pustulata.</title>
        <authorList>
            <person name="Greshake Tzovaras B."/>
            <person name="Segers F."/>
            <person name="Bicker A."/>
            <person name="Dal Grande F."/>
            <person name="Otte J."/>
            <person name="Hankeln T."/>
            <person name="Schmitt I."/>
            <person name="Ebersberger I."/>
        </authorList>
    </citation>
    <scope>NUCLEOTIDE SEQUENCE [LARGE SCALE GENOMIC DNA]</scope>
    <source>
        <strain evidence="10">A1-1</strain>
    </source>
</reference>
<evidence type="ECO:0000256" key="7">
    <source>
        <dbReference type="SAM" id="MobiDB-lite"/>
    </source>
</evidence>
<keyword evidence="10" id="KW-0255">Endonuclease</keyword>
<keyword evidence="10" id="KW-0540">Nuclease</keyword>
<comment type="similarity">
    <text evidence="1 5">Belongs to the tRNA-intron endonuclease family.</text>
</comment>
<keyword evidence="10" id="KW-0378">Hydrolase</keyword>
<feature type="region of interest" description="Disordered" evidence="7">
    <location>
        <begin position="155"/>
        <end position="196"/>
    </location>
</feature>
<keyword evidence="2 5" id="KW-0819">tRNA processing</keyword>
<accession>A0A5M8PEC4</accession>
<feature type="region of interest" description="Disordered" evidence="7">
    <location>
        <begin position="115"/>
        <end position="139"/>
    </location>
</feature>
<keyword evidence="3 5" id="KW-0456">Lyase</keyword>
<dbReference type="EMBL" id="VXIT01000016">
    <property type="protein sequence ID" value="KAA6407699.1"/>
    <property type="molecule type" value="Genomic_DNA"/>
</dbReference>
<dbReference type="InterPro" id="IPR016690">
    <property type="entry name" value="TSEN34"/>
</dbReference>
<dbReference type="InterPro" id="IPR059049">
    <property type="entry name" value="TSEN34_N"/>
</dbReference>
<protein>
    <recommendedName>
        <fullName evidence="5">tRNA-splicing endonuclease subunit Sen34</fullName>
        <ecNumber evidence="5">4.6.1.16</ecNumber>
    </recommendedName>
</protein>